<keyword evidence="4" id="KW-1185">Reference proteome</keyword>
<keyword evidence="1" id="KW-0732">Signal</keyword>
<comment type="caution">
    <text evidence="2">The sequence shown here is derived from an EMBL/GenBank/DDBJ whole genome shotgun (WGS) entry which is preliminary data.</text>
</comment>
<sequence length="194" mass="22165">MRRIILALLCFAPILSSYAEPVSPTLEQESRSRWDLVWRSAVLPGWGLIHAKAYRKGFITLAVTSALVGIEYRAHHKAEMKKEDWEDAKTLSFAYLASSPQADPQTLLGLSMIQENRHHSYEDTKQQNNLKLGLLTLKYCLQLAYTYWYGIQWEKEDLRSGLKMDLAPDASGNWERAGLGWTSYKAALGYTFVF</sequence>
<dbReference type="OrthoDB" id="340606at2"/>
<gene>
    <name evidence="2" type="ORF">EHO57_10185</name>
    <name evidence="3" type="ORF">EHQ53_08685</name>
</gene>
<name>A0A5F1ZVF8_9LEPT</name>
<dbReference type="RefSeq" id="WP_135645095.1">
    <property type="nucleotide sequence ID" value="NZ_RQER01000006.1"/>
</dbReference>
<dbReference type="EMBL" id="RQGC01000004">
    <property type="protein sequence ID" value="TGL42252.1"/>
    <property type="molecule type" value="Genomic_DNA"/>
</dbReference>
<dbReference type="AlphaFoldDB" id="A0A5F1ZVF8"/>
<protein>
    <recommendedName>
        <fullName evidence="6">DUF5683 domain-containing protein</fullName>
    </recommendedName>
</protein>
<reference evidence="3" key="1">
    <citation type="submission" date="2018-10" db="EMBL/GenBank/DDBJ databases">
        <authorList>
            <person name="Vincent A.T."/>
            <person name="Schiettekatte O."/>
            <person name="Bourhy P."/>
            <person name="Veyrier F.J."/>
            <person name="Picardeau M."/>
        </authorList>
    </citation>
    <scope>NUCLEOTIDE SEQUENCE</scope>
    <source>
        <strain evidence="3">201702690</strain>
    </source>
</reference>
<feature type="chain" id="PRO_5043206985" description="DUF5683 domain-containing protein" evidence="1">
    <location>
        <begin position="20"/>
        <end position="194"/>
    </location>
</feature>
<organism evidence="2 5">
    <name type="scientific">Leptospira langatensis</name>
    <dbReference type="NCBI Taxonomy" id="2484983"/>
    <lineage>
        <taxon>Bacteria</taxon>
        <taxon>Pseudomonadati</taxon>
        <taxon>Spirochaetota</taxon>
        <taxon>Spirochaetia</taxon>
        <taxon>Leptospirales</taxon>
        <taxon>Leptospiraceae</taxon>
        <taxon>Leptospira</taxon>
    </lineage>
</organism>
<evidence type="ECO:0000313" key="4">
    <source>
        <dbReference type="Proteomes" id="UP000297273"/>
    </source>
</evidence>
<dbReference type="EMBL" id="RQER01000006">
    <property type="protein sequence ID" value="TGK01295.1"/>
    <property type="molecule type" value="Genomic_DNA"/>
</dbReference>
<evidence type="ECO:0008006" key="6">
    <source>
        <dbReference type="Google" id="ProtNLM"/>
    </source>
</evidence>
<reference evidence="2 5" key="2">
    <citation type="journal article" date="2019" name="PLoS Negl. Trop. Dis.">
        <title>Revisiting the worldwide diversity of Leptospira species in the environment.</title>
        <authorList>
            <person name="Vincent A.T."/>
            <person name="Schiettekatte O."/>
            <person name="Bourhy P."/>
            <person name="Veyrier F.J."/>
            <person name="Picardeau M."/>
        </authorList>
    </citation>
    <scope>NUCLEOTIDE SEQUENCE [LARGE SCALE GENOMIC DNA]</scope>
    <source>
        <strain evidence="3">201702690</strain>
        <strain evidence="2 5">SSW18</strain>
    </source>
</reference>
<evidence type="ECO:0000313" key="3">
    <source>
        <dbReference type="EMBL" id="TGL42252.1"/>
    </source>
</evidence>
<dbReference type="Proteomes" id="UP000297273">
    <property type="component" value="Unassembled WGS sequence"/>
</dbReference>
<evidence type="ECO:0000313" key="2">
    <source>
        <dbReference type="EMBL" id="TGK01295.1"/>
    </source>
</evidence>
<accession>A0A5F1ZVF8</accession>
<evidence type="ECO:0000256" key="1">
    <source>
        <dbReference type="SAM" id="SignalP"/>
    </source>
</evidence>
<evidence type="ECO:0000313" key="5">
    <source>
        <dbReference type="Proteomes" id="UP000297946"/>
    </source>
</evidence>
<proteinExistence type="predicted"/>
<dbReference type="Proteomes" id="UP000297946">
    <property type="component" value="Unassembled WGS sequence"/>
</dbReference>
<feature type="signal peptide" evidence="1">
    <location>
        <begin position="1"/>
        <end position="19"/>
    </location>
</feature>